<comment type="cofactor">
    <cofactor evidence="1">
        <name>pyridoxal 5'-phosphate</name>
        <dbReference type="ChEBI" id="CHEBI:597326"/>
    </cofactor>
</comment>
<dbReference type="Gene3D" id="3.40.640.10">
    <property type="entry name" value="Type I PLP-dependent aspartate aminotransferase-like (Major domain)"/>
    <property type="match status" value="1"/>
</dbReference>
<organism evidence="7 8">
    <name type="scientific">Desulforhabdus amnigena</name>
    <dbReference type="NCBI Taxonomy" id="40218"/>
    <lineage>
        <taxon>Bacteria</taxon>
        <taxon>Pseudomonadati</taxon>
        <taxon>Thermodesulfobacteriota</taxon>
        <taxon>Syntrophobacteria</taxon>
        <taxon>Syntrophobacterales</taxon>
        <taxon>Syntrophobacteraceae</taxon>
        <taxon>Desulforhabdus</taxon>
    </lineage>
</organism>
<evidence type="ECO:0000313" key="7">
    <source>
        <dbReference type="EMBL" id="GLI33995.1"/>
    </source>
</evidence>
<evidence type="ECO:0000256" key="1">
    <source>
        <dbReference type="ARBA" id="ARBA00001933"/>
    </source>
</evidence>
<evidence type="ECO:0000256" key="5">
    <source>
        <dbReference type="ARBA" id="ARBA00022898"/>
    </source>
</evidence>
<dbReference type="Pfam" id="PF00155">
    <property type="entry name" value="Aminotran_1_2"/>
    <property type="match status" value="1"/>
</dbReference>
<protein>
    <submittedName>
        <fullName evidence="7">Aminotransferase</fullName>
    </submittedName>
</protein>
<dbReference type="PANTHER" id="PTHR46383">
    <property type="entry name" value="ASPARTATE AMINOTRANSFERASE"/>
    <property type="match status" value="1"/>
</dbReference>
<dbReference type="InterPro" id="IPR050596">
    <property type="entry name" value="AspAT/PAT-like"/>
</dbReference>
<dbReference type="RefSeq" id="WP_281793270.1">
    <property type="nucleotide sequence ID" value="NZ_BSDR01000001.1"/>
</dbReference>
<dbReference type="Gene3D" id="3.90.1150.10">
    <property type="entry name" value="Aspartate Aminotransferase, domain 1"/>
    <property type="match status" value="1"/>
</dbReference>
<dbReference type="PRINTS" id="PR00753">
    <property type="entry name" value="ACCSYNTHASE"/>
</dbReference>
<dbReference type="GO" id="GO:0030170">
    <property type="term" value="F:pyridoxal phosphate binding"/>
    <property type="evidence" value="ECO:0007669"/>
    <property type="project" value="InterPro"/>
</dbReference>
<evidence type="ECO:0000256" key="4">
    <source>
        <dbReference type="ARBA" id="ARBA00022679"/>
    </source>
</evidence>
<dbReference type="AlphaFoldDB" id="A0A9W6FTI6"/>
<keyword evidence="4" id="KW-0808">Transferase</keyword>
<dbReference type="CDD" id="cd00609">
    <property type="entry name" value="AAT_like"/>
    <property type="match status" value="1"/>
</dbReference>
<dbReference type="InterPro" id="IPR015424">
    <property type="entry name" value="PyrdxlP-dep_Trfase"/>
</dbReference>
<evidence type="ECO:0000313" key="8">
    <source>
        <dbReference type="Proteomes" id="UP001144372"/>
    </source>
</evidence>
<dbReference type="FunFam" id="3.40.640.10:FF:000033">
    <property type="entry name" value="Aspartate aminotransferase"/>
    <property type="match status" value="1"/>
</dbReference>
<reference evidence="7" key="1">
    <citation type="submission" date="2022-12" db="EMBL/GenBank/DDBJ databases">
        <title>Reference genome sequencing for broad-spectrum identification of bacterial and archaeal isolates by mass spectrometry.</title>
        <authorList>
            <person name="Sekiguchi Y."/>
            <person name="Tourlousse D.M."/>
        </authorList>
    </citation>
    <scope>NUCLEOTIDE SEQUENCE</scope>
    <source>
        <strain evidence="7">ASRB1</strain>
    </source>
</reference>
<dbReference type="EMBL" id="BSDR01000001">
    <property type="protein sequence ID" value="GLI33995.1"/>
    <property type="molecule type" value="Genomic_DNA"/>
</dbReference>
<evidence type="ECO:0000256" key="3">
    <source>
        <dbReference type="ARBA" id="ARBA00022576"/>
    </source>
</evidence>
<dbReference type="Proteomes" id="UP001144372">
    <property type="component" value="Unassembled WGS sequence"/>
</dbReference>
<gene>
    <name evidence="7" type="ORF">DAMNIGENAA_14280</name>
</gene>
<comment type="caution">
    <text evidence="7">The sequence shown here is derived from an EMBL/GenBank/DDBJ whole genome shotgun (WGS) entry which is preliminary data.</text>
</comment>
<dbReference type="InterPro" id="IPR004839">
    <property type="entry name" value="Aminotransferase_I/II_large"/>
</dbReference>
<keyword evidence="3 7" id="KW-0032">Aminotransferase</keyword>
<dbReference type="PANTHER" id="PTHR46383:SF1">
    <property type="entry name" value="ASPARTATE AMINOTRANSFERASE"/>
    <property type="match status" value="1"/>
</dbReference>
<proteinExistence type="inferred from homology"/>
<dbReference type="GO" id="GO:0006520">
    <property type="term" value="P:amino acid metabolic process"/>
    <property type="evidence" value="ECO:0007669"/>
    <property type="project" value="InterPro"/>
</dbReference>
<accession>A0A9W6FTI6</accession>
<dbReference type="InterPro" id="IPR015422">
    <property type="entry name" value="PyrdxlP-dep_Trfase_small"/>
</dbReference>
<dbReference type="GO" id="GO:0008483">
    <property type="term" value="F:transaminase activity"/>
    <property type="evidence" value="ECO:0007669"/>
    <property type="project" value="UniProtKB-KW"/>
</dbReference>
<name>A0A9W6FTI6_9BACT</name>
<dbReference type="SUPFAM" id="SSF53383">
    <property type="entry name" value="PLP-dependent transferases"/>
    <property type="match status" value="1"/>
</dbReference>
<dbReference type="InterPro" id="IPR015421">
    <property type="entry name" value="PyrdxlP-dep_Trfase_major"/>
</dbReference>
<evidence type="ECO:0000259" key="6">
    <source>
        <dbReference type="Pfam" id="PF00155"/>
    </source>
</evidence>
<comment type="similarity">
    <text evidence="2">Belongs to the class-I pyridoxal-phosphate-dependent aminotransferase family.</text>
</comment>
<sequence>MKLAQRVARIQPSATLAINAKARRLKKQGVHIVNFGVGEPDFDTPLHIQEAAINAIKDGQTRYTPVSGIDELKDAICYVIRNDYGLSYARENVLVSCGGKHAIYNLLQALLDPGDEVIIPSPYWVSYPEMVSLIGGKPVTVPCAEEYGFKLHPDALESAITPRTRLLIINSPSNPTGVHYSRSELAGLAEVLLKHEDVAVITDDIYYRILFDGHEWCNLAMVSEALRDRTFIINGVSKTYCMTGWRIGYVVGNADVIRAATKIQSQSTSNPTSISQWASVAAMRGDQSVVQEMVKVFEQRCRYVLECLSKLPGVTCPTPAGAFYVFPNFSHYYEKKVGDRSIKNSLDLADYLMEIAHVAVVPGSAFGEDHCLRLSYALSMEDLQEGFARVARALENLS</sequence>
<keyword evidence="5" id="KW-0663">Pyridoxal phosphate</keyword>
<evidence type="ECO:0000256" key="2">
    <source>
        <dbReference type="ARBA" id="ARBA00007441"/>
    </source>
</evidence>
<feature type="domain" description="Aminotransferase class I/classII large" evidence="6">
    <location>
        <begin position="31"/>
        <end position="388"/>
    </location>
</feature>
<keyword evidence="8" id="KW-1185">Reference proteome</keyword>